<dbReference type="Proteomes" id="UP001164929">
    <property type="component" value="Chromosome 14"/>
</dbReference>
<dbReference type="EMBL" id="JAQIZT010000014">
    <property type="protein sequence ID" value="KAJ6972036.1"/>
    <property type="molecule type" value="Genomic_DNA"/>
</dbReference>
<keyword evidence="2" id="KW-1185">Reference proteome</keyword>
<evidence type="ECO:0000313" key="2">
    <source>
        <dbReference type="Proteomes" id="UP001164929"/>
    </source>
</evidence>
<sequence length="64" mass="7274">MDRNPDLCLQSKVNPDGQLINTFVFNTKKMSHCSVQGKLVFISGGGHENRTGQFHKKERLQETK</sequence>
<reference evidence="1" key="1">
    <citation type="journal article" date="2023" name="Mol. Ecol. Resour.">
        <title>Chromosome-level genome assembly of a triploid poplar Populus alba 'Berolinensis'.</title>
        <authorList>
            <person name="Chen S."/>
            <person name="Yu Y."/>
            <person name="Wang X."/>
            <person name="Wang S."/>
            <person name="Zhang T."/>
            <person name="Zhou Y."/>
            <person name="He R."/>
            <person name="Meng N."/>
            <person name="Wang Y."/>
            <person name="Liu W."/>
            <person name="Liu Z."/>
            <person name="Liu J."/>
            <person name="Guo Q."/>
            <person name="Huang H."/>
            <person name="Sederoff R.R."/>
            <person name="Wang G."/>
            <person name="Qu G."/>
            <person name="Chen S."/>
        </authorList>
    </citation>
    <scope>NUCLEOTIDE SEQUENCE</scope>
    <source>
        <strain evidence="1">SC-2020</strain>
    </source>
</reference>
<protein>
    <submittedName>
        <fullName evidence="1">Uncharacterized protein</fullName>
    </submittedName>
</protein>
<comment type="caution">
    <text evidence="1">The sequence shown here is derived from an EMBL/GenBank/DDBJ whole genome shotgun (WGS) entry which is preliminary data.</text>
</comment>
<organism evidence="1 2">
    <name type="scientific">Populus alba x Populus x berolinensis</name>
    <dbReference type="NCBI Taxonomy" id="444605"/>
    <lineage>
        <taxon>Eukaryota</taxon>
        <taxon>Viridiplantae</taxon>
        <taxon>Streptophyta</taxon>
        <taxon>Embryophyta</taxon>
        <taxon>Tracheophyta</taxon>
        <taxon>Spermatophyta</taxon>
        <taxon>Magnoliopsida</taxon>
        <taxon>eudicotyledons</taxon>
        <taxon>Gunneridae</taxon>
        <taxon>Pentapetalae</taxon>
        <taxon>rosids</taxon>
        <taxon>fabids</taxon>
        <taxon>Malpighiales</taxon>
        <taxon>Salicaceae</taxon>
        <taxon>Saliceae</taxon>
        <taxon>Populus</taxon>
    </lineage>
</organism>
<gene>
    <name evidence="1" type="ORF">NC653_032567</name>
</gene>
<proteinExistence type="predicted"/>
<evidence type="ECO:0000313" key="1">
    <source>
        <dbReference type="EMBL" id="KAJ6972036.1"/>
    </source>
</evidence>
<name>A0AAD6PY97_9ROSI</name>
<dbReference type="AlphaFoldDB" id="A0AAD6PY97"/>
<accession>A0AAD6PY97</accession>